<feature type="transmembrane region" description="Helical" evidence="1">
    <location>
        <begin position="6"/>
        <end position="24"/>
    </location>
</feature>
<dbReference type="InterPro" id="IPR007352">
    <property type="entry name" value="DUF420"/>
</dbReference>
<keyword evidence="1" id="KW-0812">Transmembrane</keyword>
<dbReference type="Proteomes" id="UP001180087">
    <property type="component" value="Chromosome"/>
</dbReference>
<keyword evidence="3" id="KW-1185">Reference proteome</keyword>
<dbReference type="EMBL" id="CP129113">
    <property type="protein sequence ID" value="WLV25658.1"/>
    <property type="molecule type" value="Genomic_DNA"/>
</dbReference>
<keyword evidence="1" id="KW-1133">Transmembrane helix</keyword>
<dbReference type="PANTHER" id="PTHR37692">
    <property type="entry name" value="HYPOTHETICAL MEMBRANE SPANNING PROTEIN"/>
    <property type="match status" value="1"/>
</dbReference>
<feature type="transmembrane region" description="Helical" evidence="1">
    <location>
        <begin position="36"/>
        <end position="53"/>
    </location>
</feature>
<reference evidence="2" key="1">
    <citation type="submission" date="2023-06" db="EMBL/GenBank/DDBJ databases">
        <title>A Treasure from Seagulls: Isolation and Description of Aciduricobacillus qingdaonensis gen. nov., sp. nov., a Rare Obligately Uric Acid-utilizing Member in the Family Bacillaceae.</title>
        <authorList>
            <person name="Liu W."/>
            <person name="Wang B."/>
        </authorList>
    </citation>
    <scope>NUCLEOTIDE SEQUENCE</scope>
    <source>
        <strain evidence="2">44XB</strain>
    </source>
</reference>
<protein>
    <submittedName>
        <fullName evidence="2">DUF420 domain-containing protein</fullName>
    </submittedName>
</protein>
<evidence type="ECO:0000256" key="1">
    <source>
        <dbReference type="SAM" id="Phobius"/>
    </source>
</evidence>
<feature type="transmembrane region" description="Helical" evidence="1">
    <location>
        <begin position="112"/>
        <end position="136"/>
    </location>
</feature>
<keyword evidence="1" id="KW-0472">Membrane</keyword>
<proteinExistence type="predicted"/>
<name>A0ABY9KY11_9BACI</name>
<evidence type="ECO:0000313" key="3">
    <source>
        <dbReference type="Proteomes" id="UP001180087"/>
    </source>
</evidence>
<dbReference type="PANTHER" id="PTHR37692:SF1">
    <property type="entry name" value="DUF420 DOMAIN-CONTAINING PROTEIN"/>
    <property type="match status" value="1"/>
</dbReference>
<feature type="transmembrane region" description="Helical" evidence="1">
    <location>
        <begin position="73"/>
        <end position="100"/>
    </location>
</feature>
<dbReference type="RefSeq" id="WP_348029450.1">
    <property type="nucleotide sequence ID" value="NZ_CP129113.1"/>
</dbReference>
<dbReference type="Gene3D" id="1.20.120.80">
    <property type="entry name" value="Cytochrome c oxidase, subunit III, four-helix bundle"/>
    <property type="match status" value="1"/>
</dbReference>
<gene>
    <name evidence="2" type="ORF">QR721_05480</name>
</gene>
<evidence type="ECO:0000313" key="2">
    <source>
        <dbReference type="EMBL" id="WLV25658.1"/>
    </source>
</evidence>
<sequence length="151" mass="16567">MPILPTLSTSFIVLSGILVAIGWIQIAKGKYKAHKNTMIAASISALLFFIIYLSRTIFVGNTSFGGPDNIKTYYTIFLIFHITLATGGAILGVVTLVLAFKRRIDRHRKMGPITSIVWFFTAITGVAVYLLLYVFYKGGETTSLIKAILGT</sequence>
<accession>A0ABY9KY11</accession>
<dbReference type="InterPro" id="IPR013833">
    <property type="entry name" value="Cyt_c_oxidase_su3_a-hlx"/>
</dbReference>
<organism evidence="2 3">
    <name type="scientific">Aciduricibacillus chroicocephali</name>
    <dbReference type="NCBI Taxonomy" id="3054939"/>
    <lineage>
        <taxon>Bacteria</taxon>
        <taxon>Bacillati</taxon>
        <taxon>Bacillota</taxon>
        <taxon>Bacilli</taxon>
        <taxon>Bacillales</taxon>
        <taxon>Bacillaceae</taxon>
        <taxon>Aciduricibacillus</taxon>
    </lineage>
</organism>
<dbReference type="Pfam" id="PF04238">
    <property type="entry name" value="DUF420"/>
    <property type="match status" value="1"/>
</dbReference>